<feature type="domain" description="DCD" evidence="2">
    <location>
        <begin position="78"/>
        <end position="211"/>
    </location>
</feature>
<feature type="compositionally biased region" description="Basic residues" evidence="1">
    <location>
        <begin position="1"/>
        <end position="10"/>
    </location>
</feature>
<dbReference type="PANTHER" id="PTHR46034">
    <property type="match status" value="1"/>
</dbReference>
<feature type="compositionally biased region" description="Polar residues" evidence="1">
    <location>
        <begin position="350"/>
        <end position="375"/>
    </location>
</feature>
<dbReference type="Pfam" id="PF01344">
    <property type="entry name" value="Kelch_1"/>
    <property type="match status" value="3"/>
</dbReference>
<feature type="region of interest" description="Disordered" evidence="1">
    <location>
        <begin position="309"/>
        <end position="375"/>
    </location>
</feature>
<evidence type="ECO:0000259" key="2">
    <source>
        <dbReference type="PROSITE" id="PS51222"/>
    </source>
</evidence>
<feature type="compositionally biased region" description="Basic and acidic residues" evidence="1">
    <location>
        <begin position="333"/>
        <end position="347"/>
    </location>
</feature>
<reference evidence="3" key="1">
    <citation type="journal article" date="2019" name="Science">
        <title>Mutation of a bHLH transcription factor allowed almond domestication.</title>
        <authorList>
            <person name="Sanchez-Perez R."/>
            <person name="Pavan S."/>
            <person name="Mazzeo R."/>
            <person name="Moldovan C."/>
            <person name="Aiese Cigliano R."/>
            <person name="Del Cueto J."/>
            <person name="Ricciardi F."/>
            <person name="Lotti C."/>
            <person name="Ricciardi L."/>
            <person name="Dicenta F."/>
            <person name="Lopez-Marques R.L."/>
            <person name="Lindberg Moller B."/>
        </authorList>
    </citation>
    <scope>NUCLEOTIDE SEQUENCE</scope>
</reference>
<dbReference type="InterPro" id="IPR015915">
    <property type="entry name" value="Kelch-typ_b-propeller"/>
</dbReference>
<dbReference type="InterPro" id="IPR006652">
    <property type="entry name" value="Kelch_1"/>
</dbReference>
<dbReference type="InterPro" id="IPR011043">
    <property type="entry name" value="Gal_Oxase/kelch_b-propeller"/>
</dbReference>
<dbReference type="Gene3D" id="2.120.10.80">
    <property type="entry name" value="Kelch-type beta propeller"/>
    <property type="match status" value="2"/>
</dbReference>
<name>A0A4Y1RR36_PRUDU</name>
<protein>
    <recommendedName>
        <fullName evidence="2">DCD domain-containing protein</fullName>
    </recommendedName>
</protein>
<dbReference type="PANTHER" id="PTHR46034:SF7">
    <property type="entry name" value="INFLUENZA VIRUS NS1A-BINDING PROTEIN"/>
    <property type="match status" value="1"/>
</dbReference>
<gene>
    <name evidence="3" type="ORF">Prudu_017937</name>
</gene>
<evidence type="ECO:0000256" key="1">
    <source>
        <dbReference type="SAM" id="MobiDB-lite"/>
    </source>
</evidence>
<dbReference type="Pfam" id="PF10539">
    <property type="entry name" value="Dev_Cell_Death"/>
    <property type="match status" value="1"/>
</dbReference>
<dbReference type="AlphaFoldDB" id="A0A4Y1RR36"/>
<feature type="compositionally biased region" description="Polar residues" evidence="1">
    <location>
        <begin position="31"/>
        <end position="40"/>
    </location>
</feature>
<dbReference type="PROSITE" id="PS51222">
    <property type="entry name" value="DCD"/>
    <property type="match status" value="1"/>
</dbReference>
<feature type="compositionally biased region" description="Basic residues" evidence="1">
    <location>
        <begin position="41"/>
        <end position="50"/>
    </location>
</feature>
<accession>A0A4Y1RR36</accession>
<feature type="region of interest" description="Disordered" evidence="1">
    <location>
        <begin position="1"/>
        <end position="65"/>
    </location>
</feature>
<dbReference type="InterPro" id="IPR044832">
    <property type="entry name" value="NRP-like"/>
</dbReference>
<sequence>MAGKNTKRGVRTSTWDKIPHRPSISTRRKSVSLSTKQLKQTSKKCRKMGAGRKTQTFTTPHPQDLVPYGANMRNLRKNHLGGVIFGCNKLTREECLLKQLFGLPAAHFLHVKNISPGLPLFLFNYSDRKLHGIYEAASHGEMNINPYGWTTDGSEKTQFPAQVQIRVRLQCQPLLESQFKPIIVDNYYNQHNFWFELDHAQTSKLVSLLASVVVTPSTLVRQNTLKWRKNLQALPSDGRIEESEGLEPLTSEAKHVNHSSSNWDATVFFGSNNSFKHQQDVKEAEQVEQELIYMKLKELALKSNLKNEGQDLSLSGNVEDRSVSNELTLEDTDNPREQLGFEEKRGESPPSLSEQKSGESPCSLSVQKSGESPQSFSDNRAIIAKLVQEVEELKAFKAEQSMKIGYLEHKLEQAAMEIKHLKVCLKLESEPTPSMLESEPTPSMLESEPTPSMVHIDEKVAESCDLLPLDPNESMYLVGGYDGDSWLLALDAYYPYQDMIKSLRPMTSGRSYASVAQLNGDLYVIGGGNSHLWYDTVESYCPATDEWKLGPSLREKKGSLAAATTHNKIFAMGGGNGVDCFSDVEMLDLDVGRWIRTQSMLQKRFALAAVELNGVLYATGGYDGHSYLKYALGGFDGSAMVPSVEIYDPRLGSWMPGEPMNHCRGYSAAAVVKDAIYVIGGVKDGDSIAETVECYKEGQGWREMTTRAISQRCFMSAIAFSI</sequence>
<dbReference type="SUPFAM" id="SSF50965">
    <property type="entry name" value="Galactose oxidase, central domain"/>
    <property type="match status" value="1"/>
</dbReference>
<dbReference type="SMART" id="SM00612">
    <property type="entry name" value="Kelch"/>
    <property type="match status" value="5"/>
</dbReference>
<dbReference type="InterPro" id="IPR013989">
    <property type="entry name" value="Dev_and_cell_death_domain"/>
</dbReference>
<organism evidence="3">
    <name type="scientific">Prunus dulcis</name>
    <name type="common">Almond</name>
    <name type="synonym">Amygdalus dulcis</name>
    <dbReference type="NCBI Taxonomy" id="3755"/>
    <lineage>
        <taxon>Eukaryota</taxon>
        <taxon>Viridiplantae</taxon>
        <taxon>Streptophyta</taxon>
        <taxon>Embryophyta</taxon>
        <taxon>Tracheophyta</taxon>
        <taxon>Spermatophyta</taxon>
        <taxon>Magnoliopsida</taxon>
        <taxon>eudicotyledons</taxon>
        <taxon>Gunneridae</taxon>
        <taxon>Pentapetalae</taxon>
        <taxon>rosids</taxon>
        <taxon>fabids</taxon>
        <taxon>Rosales</taxon>
        <taxon>Rosaceae</taxon>
        <taxon>Amygdaloideae</taxon>
        <taxon>Amygdaleae</taxon>
        <taxon>Prunus</taxon>
    </lineage>
</organism>
<dbReference type="SMART" id="SM00767">
    <property type="entry name" value="DCD"/>
    <property type="match status" value="1"/>
</dbReference>
<dbReference type="GO" id="GO:0034976">
    <property type="term" value="P:response to endoplasmic reticulum stress"/>
    <property type="evidence" value="ECO:0007669"/>
    <property type="project" value="InterPro"/>
</dbReference>
<dbReference type="EMBL" id="AP019302">
    <property type="protein sequence ID" value="BBH06316.1"/>
    <property type="molecule type" value="Genomic_DNA"/>
</dbReference>
<proteinExistence type="predicted"/>
<evidence type="ECO:0000313" key="3">
    <source>
        <dbReference type="EMBL" id="BBH06316.1"/>
    </source>
</evidence>